<organism evidence="2 3">
    <name type="scientific">Streptococcus suivaginalis</name>
    <dbReference type="NCBI Taxonomy" id="3028082"/>
    <lineage>
        <taxon>Bacteria</taxon>
        <taxon>Bacillati</taxon>
        <taxon>Bacillota</taxon>
        <taxon>Bacilli</taxon>
        <taxon>Lactobacillales</taxon>
        <taxon>Streptococcaceae</taxon>
        <taxon>Streptococcus</taxon>
    </lineage>
</organism>
<dbReference type="SUPFAM" id="SSF52833">
    <property type="entry name" value="Thioredoxin-like"/>
    <property type="match status" value="1"/>
</dbReference>
<dbReference type="Proteomes" id="UP001304088">
    <property type="component" value="Chromosome"/>
</dbReference>
<dbReference type="Gene3D" id="3.40.30.10">
    <property type="entry name" value="Glutaredoxin"/>
    <property type="match status" value="1"/>
</dbReference>
<evidence type="ECO:0000313" key="3">
    <source>
        <dbReference type="Proteomes" id="UP001304088"/>
    </source>
</evidence>
<evidence type="ECO:0000259" key="1">
    <source>
        <dbReference type="PROSITE" id="PS51352"/>
    </source>
</evidence>
<accession>A0AA97AA58</accession>
<dbReference type="PROSITE" id="PS51352">
    <property type="entry name" value="THIOREDOXIN_2"/>
    <property type="match status" value="1"/>
</dbReference>
<dbReference type="InterPro" id="IPR036249">
    <property type="entry name" value="Thioredoxin-like_sf"/>
</dbReference>
<dbReference type="PANTHER" id="PTHR10438:SF468">
    <property type="entry name" value="THIOREDOXIN-1-RELATED"/>
    <property type="match status" value="1"/>
</dbReference>
<reference evidence="2 3" key="1">
    <citation type="submission" date="2023-02" db="EMBL/GenBank/DDBJ databases">
        <title>Streptococcus sp. Genome Sequencing and Assembly.</title>
        <authorList>
            <person name="Shore S.M."/>
            <person name="Nicholson T.L."/>
        </authorList>
    </citation>
    <scope>NUCLEOTIDE SEQUENCE [LARGE SCALE GENOMIC DNA]</scope>
    <source>
        <strain evidence="2 3">29896</strain>
    </source>
</reference>
<dbReference type="CDD" id="cd02947">
    <property type="entry name" value="TRX_family"/>
    <property type="match status" value="1"/>
</dbReference>
<gene>
    <name evidence="2" type="ORF">PXH68_00700</name>
</gene>
<dbReference type="EMBL" id="CP118733">
    <property type="protein sequence ID" value="WNY47256.1"/>
    <property type="molecule type" value="Genomic_DNA"/>
</dbReference>
<dbReference type="KEGG" id="ssuv:PXH68_00700"/>
<sequence>MIYPKEYQEVATLLEDGQVTVFLFTASWCGDCHYIKPHLPAIEETFPAYRFVELDRDDFMPLAQEWAILGIPSFVVVKDGKEIGRFVDKNRKTKEQIIAFLQGLEA</sequence>
<proteinExistence type="predicted"/>
<dbReference type="PANTHER" id="PTHR10438">
    <property type="entry name" value="THIOREDOXIN"/>
    <property type="match status" value="1"/>
</dbReference>
<feature type="domain" description="Thioredoxin" evidence="1">
    <location>
        <begin position="1"/>
        <end position="106"/>
    </location>
</feature>
<dbReference type="RefSeq" id="WP_248028793.1">
    <property type="nucleotide sequence ID" value="NZ_CP118733.1"/>
</dbReference>
<keyword evidence="3" id="KW-1185">Reference proteome</keyword>
<name>A0AA97AA58_9STRE</name>
<dbReference type="InterPro" id="IPR013766">
    <property type="entry name" value="Thioredoxin_domain"/>
</dbReference>
<protein>
    <submittedName>
        <fullName evidence="2">Thioredoxin family protein</fullName>
    </submittedName>
</protein>
<dbReference type="AlphaFoldDB" id="A0AA97AA58"/>
<dbReference type="InterPro" id="IPR050620">
    <property type="entry name" value="Thioredoxin_H-type-like"/>
</dbReference>
<dbReference type="Pfam" id="PF00085">
    <property type="entry name" value="Thioredoxin"/>
    <property type="match status" value="1"/>
</dbReference>
<evidence type="ECO:0000313" key="2">
    <source>
        <dbReference type="EMBL" id="WNY47256.1"/>
    </source>
</evidence>